<dbReference type="PANTHER" id="PTHR43855">
    <property type="entry name" value="THIOSULFATE SULFURTRANSFERASE"/>
    <property type="match status" value="1"/>
</dbReference>
<reference evidence="6 7" key="1">
    <citation type="submission" date="2020-02" db="EMBL/GenBank/DDBJ databases">
        <title>Genome assembly of a novel Clostridium senegalense strain.</title>
        <authorList>
            <person name="Gupta T.B."/>
            <person name="Jauregui R."/>
            <person name="Maclean P."/>
            <person name="Nawarathana A."/>
            <person name="Brightwell G."/>
        </authorList>
    </citation>
    <scope>NUCLEOTIDE SEQUENCE [LARGE SCALE GENOMIC DNA]</scope>
    <source>
        <strain evidence="6 7">AGRFS4</strain>
    </source>
</reference>
<dbReference type="Pfam" id="PF00581">
    <property type="entry name" value="Rhodanese"/>
    <property type="match status" value="2"/>
</dbReference>
<accession>A0A6M0H8W0</accession>
<dbReference type="InterPro" id="IPR051126">
    <property type="entry name" value="Thiosulfate_sulfurtransferase"/>
</dbReference>
<dbReference type="InterPro" id="IPR036873">
    <property type="entry name" value="Rhodanese-like_dom_sf"/>
</dbReference>
<dbReference type="AlphaFoldDB" id="A0A6M0H8W0"/>
<dbReference type="PROSITE" id="PS50206">
    <property type="entry name" value="RHODANESE_3"/>
    <property type="match status" value="2"/>
</dbReference>
<name>A0A6M0H8W0_9CLOT</name>
<dbReference type="EMBL" id="JAAGPU010000039">
    <property type="protein sequence ID" value="NEU06291.1"/>
    <property type="molecule type" value="Genomic_DNA"/>
</dbReference>
<keyword evidence="6" id="KW-0808">Transferase</keyword>
<comment type="catalytic activity">
    <reaction evidence="3">
        <text>thiosulfate + hydrogen cyanide = thiocyanate + sulfite + 2 H(+)</text>
        <dbReference type="Rhea" id="RHEA:16881"/>
        <dbReference type="ChEBI" id="CHEBI:15378"/>
        <dbReference type="ChEBI" id="CHEBI:17359"/>
        <dbReference type="ChEBI" id="CHEBI:18022"/>
        <dbReference type="ChEBI" id="CHEBI:18407"/>
        <dbReference type="ChEBI" id="CHEBI:33542"/>
        <dbReference type="EC" id="2.8.1.1"/>
    </reaction>
</comment>
<comment type="caution">
    <text evidence="6">The sequence shown here is derived from an EMBL/GenBank/DDBJ whole genome shotgun (WGS) entry which is preliminary data.</text>
</comment>
<sequence length="321" mass="36079">MKMLRNNKKIVALLCAVVMTSSIFIGCSSNNEAKKDGNNAAQEQKQEDDKKETAKKYINEDYIVDADWLKENIDSKDLVIVDCRESKDYKKGHIKNAINIVWKDLSNDENNVLDAEALSKKLSEFGLAKDKTIVLYGVKGSWGEDGRVQWTLRYAGLENAKMLNGGFDLWQSKEYETSKEEVKPTAAEVKVDSFKEDLNITTEHLKENLGKVKIIDTREKDEYEGATKYGEARGGHLPGAININFNTLYNEDGTLKSQDEIEKIMTDNGISKEDEIVTYCTSGIRSGHMAMVLRLAGYNNAKNYDASYVAWAGTPDLEVEK</sequence>
<protein>
    <recommendedName>
        <fullName evidence="1">thiosulfate sulfurtransferase</fullName>
        <ecNumber evidence="1">2.8.1.1</ecNumber>
    </recommendedName>
</protein>
<feature type="domain" description="Rhodanese" evidence="5">
    <location>
        <begin position="208"/>
        <end position="320"/>
    </location>
</feature>
<feature type="domain" description="Rhodanese" evidence="5">
    <location>
        <begin position="74"/>
        <end position="179"/>
    </location>
</feature>
<evidence type="ECO:0000256" key="2">
    <source>
        <dbReference type="ARBA" id="ARBA00022737"/>
    </source>
</evidence>
<dbReference type="InterPro" id="IPR001763">
    <property type="entry name" value="Rhodanese-like_dom"/>
</dbReference>
<evidence type="ECO:0000259" key="5">
    <source>
        <dbReference type="PROSITE" id="PS50206"/>
    </source>
</evidence>
<dbReference type="CDD" id="cd01448">
    <property type="entry name" value="TST_Repeat_1"/>
    <property type="match status" value="1"/>
</dbReference>
<dbReference type="GO" id="GO:0004792">
    <property type="term" value="F:thiosulfate-cyanide sulfurtransferase activity"/>
    <property type="evidence" value="ECO:0007669"/>
    <property type="project" value="UniProtKB-EC"/>
</dbReference>
<dbReference type="Proteomes" id="UP000481872">
    <property type="component" value="Unassembled WGS sequence"/>
</dbReference>
<organism evidence="6 7">
    <name type="scientific">Clostridium senegalense</name>
    <dbReference type="NCBI Taxonomy" id="1465809"/>
    <lineage>
        <taxon>Bacteria</taxon>
        <taxon>Bacillati</taxon>
        <taxon>Bacillota</taxon>
        <taxon>Clostridia</taxon>
        <taxon>Eubacteriales</taxon>
        <taxon>Clostridiaceae</taxon>
        <taxon>Clostridium</taxon>
    </lineage>
</organism>
<keyword evidence="2" id="KW-0677">Repeat</keyword>
<keyword evidence="4" id="KW-0732">Signal</keyword>
<dbReference type="Gene3D" id="3.40.250.10">
    <property type="entry name" value="Rhodanese-like domain"/>
    <property type="match status" value="2"/>
</dbReference>
<dbReference type="PROSITE" id="PS51257">
    <property type="entry name" value="PROKAR_LIPOPROTEIN"/>
    <property type="match status" value="1"/>
</dbReference>
<dbReference type="SMART" id="SM00450">
    <property type="entry name" value="RHOD"/>
    <property type="match status" value="2"/>
</dbReference>
<evidence type="ECO:0000256" key="3">
    <source>
        <dbReference type="ARBA" id="ARBA00047549"/>
    </source>
</evidence>
<proteinExistence type="predicted"/>
<evidence type="ECO:0000256" key="1">
    <source>
        <dbReference type="ARBA" id="ARBA00012245"/>
    </source>
</evidence>
<dbReference type="SUPFAM" id="SSF52821">
    <property type="entry name" value="Rhodanese/Cell cycle control phosphatase"/>
    <property type="match status" value="2"/>
</dbReference>
<feature type="chain" id="PRO_5039144228" description="thiosulfate sulfurtransferase" evidence="4">
    <location>
        <begin position="26"/>
        <end position="321"/>
    </location>
</feature>
<evidence type="ECO:0000313" key="7">
    <source>
        <dbReference type="Proteomes" id="UP000481872"/>
    </source>
</evidence>
<dbReference type="PANTHER" id="PTHR43855:SF1">
    <property type="entry name" value="THIOSULFATE SULFURTRANSFERASE"/>
    <property type="match status" value="1"/>
</dbReference>
<keyword evidence="7" id="KW-1185">Reference proteome</keyword>
<dbReference type="CDD" id="cd01449">
    <property type="entry name" value="TST_Repeat_2"/>
    <property type="match status" value="1"/>
</dbReference>
<gene>
    <name evidence="6" type="ORF">G3M99_15870</name>
</gene>
<feature type="signal peptide" evidence="4">
    <location>
        <begin position="1"/>
        <end position="25"/>
    </location>
</feature>
<dbReference type="EC" id="2.8.1.1" evidence="1"/>
<evidence type="ECO:0000313" key="6">
    <source>
        <dbReference type="EMBL" id="NEU06291.1"/>
    </source>
</evidence>
<evidence type="ECO:0000256" key="4">
    <source>
        <dbReference type="SAM" id="SignalP"/>
    </source>
</evidence>